<dbReference type="AlphaFoldDB" id="A0A2S6N0K3"/>
<dbReference type="PANTHER" id="PTHR21366">
    <property type="entry name" value="GLYOXALASE FAMILY PROTEIN"/>
    <property type="match status" value="1"/>
</dbReference>
<sequence length="141" mass="15776">MSRATPRVSQILETSLYVEDLDRSRRFYERLFGFTAFMQDERMCAMEVPGEQVLLLFRHGMTDAPAPVSGGFIPPHHGRGALHLAFAIPYGELAAWQAHLAEQGVALESRLSWPHGGTSLYFRDPDGHSLEVATPGLWPNR</sequence>
<evidence type="ECO:0000259" key="1">
    <source>
        <dbReference type="PROSITE" id="PS51819"/>
    </source>
</evidence>
<dbReference type="Proteomes" id="UP000239724">
    <property type="component" value="Unassembled WGS sequence"/>
</dbReference>
<keyword evidence="3" id="KW-1185">Reference proteome</keyword>
<evidence type="ECO:0000313" key="3">
    <source>
        <dbReference type="Proteomes" id="UP000239724"/>
    </source>
</evidence>
<dbReference type="PROSITE" id="PS51819">
    <property type="entry name" value="VOC"/>
    <property type="match status" value="1"/>
</dbReference>
<accession>A0A2S6N0K3</accession>
<dbReference type="InterPro" id="IPR037523">
    <property type="entry name" value="VOC_core"/>
</dbReference>
<dbReference type="OrthoDB" id="9798430at2"/>
<organism evidence="2 3">
    <name type="scientific">Rhodopila globiformis</name>
    <name type="common">Rhodopseudomonas globiformis</name>
    <dbReference type="NCBI Taxonomy" id="1071"/>
    <lineage>
        <taxon>Bacteria</taxon>
        <taxon>Pseudomonadati</taxon>
        <taxon>Pseudomonadota</taxon>
        <taxon>Alphaproteobacteria</taxon>
        <taxon>Acetobacterales</taxon>
        <taxon>Acetobacteraceae</taxon>
        <taxon>Rhodopila</taxon>
    </lineage>
</organism>
<dbReference type="InterPro" id="IPR029068">
    <property type="entry name" value="Glyas_Bleomycin-R_OHBP_Dase"/>
</dbReference>
<dbReference type="InterPro" id="IPR050383">
    <property type="entry name" value="GlyoxalaseI/FosfomycinResist"/>
</dbReference>
<dbReference type="Gene3D" id="3.10.180.10">
    <property type="entry name" value="2,3-Dihydroxybiphenyl 1,2-Dioxygenase, domain 1"/>
    <property type="match status" value="1"/>
</dbReference>
<dbReference type="InterPro" id="IPR004360">
    <property type="entry name" value="Glyas_Fos-R_dOase_dom"/>
</dbReference>
<comment type="caution">
    <text evidence="2">The sequence shown here is derived from an EMBL/GenBank/DDBJ whole genome shotgun (WGS) entry which is preliminary data.</text>
</comment>
<dbReference type="SUPFAM" id="SSF54593">
    <property type="entry name" value="Glyoxalase/Bleomycin resistance protein/Dihydroxybiphenyl dioxygenase"/>
    <property type="match status" value="1"/>
</dbReference>
<reference evidence="2 3" key="1">
    <citation type="journal article" date="2018" name="Arch. Microbiol.">
        <title>New insights into the metabolic potential of the phototrophic purple bacterium Rhodopila globiformis DSM 161(T) from its draft genome sequence and evidence for a vanadium-dependent nitrogenase.</title>
        <authorList>
            <person name="Imhoff J.F."/>
            <person name="Rahn T."/>
            <person name="Kunzel S."/>
            <person name="Neulinger S.C."/>
        </authorList>
    </citation>
    <scope>NUCLEOTIDE SEQUENCE [LARGE SCALE GENOMIC DNA]</scope>
    <source>
        <strain evidence="2 3">DSM 161</strain>
    </source>
</reference>
<name>A0A2S6N0K3_RHOGL</name>
<protein>
    <submittedName>
        <fullName evidence="2">Glyoxalase</fullName>
    </submittedName>
</protein>
<dbReference type="Pfam" id="PF00903">
    <property type="entry name" value="Glyoxalase"/>
    <property type="match status" value="1"/>
</dbReference>
<feature type="domain" description="VOC" evidence="1">
    <location>
        <begin position="10"/>
        <end position="135"/>
    </location>
</feature>
<proteinExistence type="predicted"/>
<gene>
    <name evidence="2" type="ORF">CCS01_25255</name>
</gene>
<evidence type="ECO:0000313" key="2">
    <source>
        <dbReference type="EMBL" id="PPQ28151.1"/>
    </source>
</evidence>
<dbReference type="EMBL" id="NHRY01000248">
    <property type="protein sequence ID" value="PPQ28151.1"/>
    <property type="molecule type" value="Genomic_DNA"/>
</dbReference>
<dbReference type="RefSeq" id="WP_104521591.1">
    <property type="nucleotide sequence ID" value="NZ_NHRY01000248.1"/>
</dbReference>
<dbReference type="PANTHER" id="PTHR21366:SF22">
    <property type="entry name" value="VOC DOMAIN-CONTAINING PROTEIN"/>
    <property type="match status" value="1"/>
</dbReference>